<evidence type="ECO:0000313" key="1">
    <source>
        <dbReference type="EMBL" id="KAG9193390.1"/>
    </source>
</evidence>
<comment type="caution">
    <text evidence="1">The sequence shown here is derived from an EMBL/GenBank/DDBJ whole genome shotgun (WGS) entry which is preliminary data.</text>
</comment>
<dbReference type="EMBL" id="JAANER010000002">
    <property type="protein sequence ID" value="KAG9193390.1"/>
    <property type="molecule type" value="Genomic_DNA"/>
</dbReference>
<proteinExistence type="predicted"/>
<reference evidence="1" key="1">
    <citation type="submission" date="2021-07" db="EMBL/GenBank/DDBJ databases">
        <title>Genome Resource of American Ginseng Black Spot Pathogen Alternaria panax.</title>
        <authorList>
            <person name="Qiu C."/>
            <person name="Wang W."/>
            <person name="Liu Z."/>
        </authorList>
    </citation>
    <scope>NUCLEOTIDE SEQUENCE</scope>
    <source>
        <strain evidence="1">BNCC115425</strain>
    </source>
</reference>
<keyword evidence="2" id="KW-1185">Reference proteome</keyword>
<evidence type="ECO:0000313" key="2">
    <source>
        <dbReference type="Proteomes" id="UP001199106"/>
    </source>
</evidence>
<dbReference type="AlphaFoldDB" id="A0AAD4NU09"/>
<protein>
    <submittedName>
        <fullName evidence="1">Uncharacterized protein</fullName>
    </submittedName>
</protein>
<organism evidence="1 2">
    <name type="scientific">Alternaria panax</name>
    <dbReference type="NCBI Taxonomy" id="48097"/>
    <lineage>
        <taxon>Eukaryota</taxon>
        <taxon>Fungi</taxon>
        <taxon>Dikarya</taxon>
        <taxon>Ascomycota</taxon>
        <taxon>Pezizomycotina</taxon>
        <taxon>Dothideomycetes</taxon>
        <taxon>Pleosporomycetidae</taxon>
        <taxon>Pleosporales</taxon>
        <taxon>Pleosporineae</taxon>
        <taxon>Pleosporaceae</taxon>
        <taxon>Alternaria</taxon>
        <taxon>Alternaria sect. Panax</taxon>
    </lineage>
</organism>
<name>A0AAD4NU09_9PLEO</name>
<sequence>MPGNLPTYQSHAFQRPHQASAAHNVALPLNDFSHSDNELLHLATDWISRASSTAQPRTQVLQKPVVVPRLDVSGMLGTQFPFIRAYSPDLRLFGIHEKNFVAFIDNLSVA</sequence>
<accession>A0AAD4NU09</accession>
<gene>
    <name evidence="1" type="ORF">G6011_03425</name>
</gene>
<dbReference type="Proteomes" id="UP001199106">
    <property type="component" value="Unassembled WGS sequence"/>
</dbReference>